<reference evidence="3" key="1">
    <citation type="submission" date="2023-07" db="EMBL/GenBank/DDBJ databases">
        <title>Genomic Encyclopedia of Type Strains, Phase IV (KMG-IV): sequencing the most valuable type-strain genomes for metagenomic binning, comparative biology and taxonomic classification.</title>
        <authorList>
            <person name="Goeker M."/>
        </authorList>
    </citation>
    <scope>NUCLEOTIDE SEQUENCE</scope>
    <source>
        <strain evidence="3">DSM 26174</strain>
    </source>
</reference>
<dbReference type="EMBL" id="JAVDQD010000001">
    <property type="protein sequence ID" value="MDR6238204.1"/>
    <property type="molecule type" value="Genomic_DNA"/>
</dbReference>
<dbReference type="GO" id="GO:0016787">
    <property type="term" value="F:hydrolase activity"/>
    <property type="evidence" value="ECO:0007669"/>
    <property type="project" value="UniProtKB-KW"/>
</dbReference>
<keyword evidence="1" id="KW-0378">Hydrolase</keyword>
<evidence type="ECO:0000256" key="1">
    <source>
        <dbReference type="ARBA" id="ARBA00022801"/>
    </source>
</evidence>
<protein>
    <submittedName>
        <fullName evidence="3">Nicotinamidase-related amidase</fullName>
    </submittedName>
</protein>
<feature type="domain" description="Isochorismatase-like" evidence="2">
    <location>
        <begin position="6"/>
        <end position="158"/>
    </location>
</feature>
<accession>A0AAE3XNA5</accession>
<comment type="caution">
    <text evidence="3">The sequence shown here is derived from an EMBL/GenBank/DDBJ whole genome shotgun (WGS) entry which is preliminary data.</text>
</comment>
<sequence>MIKEKTALLLVDLQKEHMPGGALEMLGSEYASQQAARLVAHWKDNNWPIFALGREIDNAYVPFFKKGSDGALLCEGLSETDFCKVFHRETASVVDLEDFFKLINELGIQSIVVCGMPIDSSILSFVIEANRRNYTCEVAFDACATRDLVFKNVKVDAANIQCVVLAAIESNFAKVSSVEEIMSRSDNFA</sequence>
<dbReference type="SUPFAM" id="SSF52499">
    <property type="entry name" value="Isochorismatase-like hydrolases"/>
    <property type="match status" value="1"/>
</dbReference>
<dbReference type="Pfam" id="PF00857">
    <property type="entry name" value="Isochorismatase"/>
    <property type="match status" value="1"/>
</dbReference>
<keyword evidence="4" id="KW-1185">Reference proteome</keyword>
<dbReference type="InterPro" id="IPR000868">
    <property type="entry name" value="Isochorismatase-like_dom"/>
</dbReference>
<dbReference type="AlphaFoldDB" id="A0AAE3XNA5"/>
<dbReference type="Gene3D" id="3.40.50.850">
    <property type="entry name" value="Isochorismatase-like"/>
    <property type="match status" value="1"/>
</dbReference>
<evidence type="ECO:0000313" key="3">
    <source>
        <dbReference type="EMBL" id="MDR6238204.1"/>
    </source>
</evidence>
<gene>
    <name evidence="3" type="ORF">HNQ88_001180</name>
</gene>
<dbReference type="PANTHER" id="PTHR43540">
    <property type="entry name" value="PEROXYUREIDOACRYLATE/UREIDOACRYLATE AMIDOHYDROLASE-RELATED"/>
    <property type="match status" value="1"/>
</dbReference>
<name>A0AAE3XNA5_9BACT</name>
<dbReference type="InterPro" id="IPR050272">
    <property type="entry name" value="Isochorismatase-like_hydrls"/>
</dbReference>
<dbReference type="RefSeq" id="WP_309937675.1">
    <property type="nucleotide sequence ID" value="NZ_AP025305.1"/>
</dbReference>
<organism evidence="3 4">
    <name type="scientific">Aureibacter tunicatorum</name>
    <dbReference type="NCBI Taxonomy" id="866807"/>
    <lineage>
        <taxon>Bacteria</taxon>
        <taxon>Pseudomonadati</taxon>
        <taxon>Bacteroidota</taxon>
        <taxon>Cytophagia</taxon>
        <taxon>Cytophagales</taxon>
        <taxon>Persicobacteraceae</taxon>
        <taxon>Aureibacter</taxon>
    </lineage>
</organism>
<dbReference type="Proteomes" id="UP001185092">
    <property type="component" value="Unassembled WGS sequence"/>
</dbReference>
<evidence type="ECO:0000313" key="4">
    <source>
        <dbReference type="Proteomes" id="UP001185092"/>
    </source>
</evidence>
<evidence type="ECO:0000259" key="2">
    <source>
        <dbReference type="Pfam" id="PF00857"/>
    </source>
</evidence>
<dbReference type="InterPro" id="IPR036380">
    <property type="entry name" value="Isochorismatase-like_sf"/>
</dbReference>
<proteinExistence type="predicted"/>